<dbReference type="eggNOG" id="arCOG04002">
    <property type="taxonomic scope" value="Archaea"/>
</dbReference>
<dbReference type="Proteomes" id="UP000007478">
    <property type="component" value="Chromosome"/>
</dbReference>
<gene>
    <name evidence="3" type="ordered locus">TERMP_00785</name>
</gene>
<keyword evidence="4" id="KW-1185">Reference proteome</keyword>
<keyword evidence="1" id="KW-1133">Transmembrane helix</keyword>
<dbReference type="HOGENOM" id="CLU_1302686_0_0_2"/>
<evidence type="ECO:0000313" key="4">
    <source>
        <dbReference type="Proteomes" id="UP000007478"/>
    </source>
</evidence>
<feature type="transmembrane region" description="Helical" evidence="1">
    <location>
        <begin position="59"/>
        <end position="83"/>
    </location>
</feature>
<dbReference type="EMBL" id="CP002372">
    <property type="protein sequence ID" value="ADT83762.1"/>
    <property type="molecule type" value="Genomic_DNA"/>
</dbReference>
<accession>F0LLB1</accession>
<dbReference type="PATRIC" id="fig|391623.17.peg.787"/>
<keyword evidence="1" id="KW-0812">Transmembrane</keyword>
<reference evidence="3 4" key="1">
    <citation type="journal article" date="2011" name="J. Bacteriol.">
        <title>Complete genome sequence of the hyperthermophilic, piezophilic, heterotrophic, and carboxydotrophic archaeon Thermococcus barophilus MP.</title>
        <authorList>
            <person name="Vannier P."/>
            <person name="Marteinsson V.T."/>
            <person name="Fridjonsson O.H."/>
            <person name="Oger P."/>
            <person name="Jebbar M."/>
        </authorList>
    </citation>
    <scope>NUCLEOTIDE SEQUENCE [LARGE SCALE GENOMIC DNA]</scope>
    <source>
        <strain evidence="4">DSM 11836 / MP</strain>
    </source>
</reference>
<dbReference type="OrthoDB" id="102110at2157"/>
<dbReference type="Pfam" id="PF14358">
    <property type="entry name" value="DUF4405"/>
    <property type="match status" value="1"/>
</dbReference>
<feature type="domain" description="Flavinylation-associated cytochrome" evidence="2">
    <location>
        <begin position="11"/>
        <end position="73"/>
    </location>
</feature>
<feature type="transmembrane region" description="Helical" evidence="1">
    <location>
        <begin position="12"/>
        <end position="30"/>
    </location>
</feature>
<evidence type="ECO:0000259" key="2">
    <source>
        <dbReference type="Pfam" id="PF14358"/>
    </source>
</evidence>
<protein>
    <recommendedName>
        <fullName evidence="2">Flavinylation-associated cytochrome domain-containing protein</fullName>
    </recommendedName>
</protein>
<evidence type="ECO:0000256" key="1">
    <source>
        <dbReference type="SAM" id="Phobius"/>
    </source>
</evidence>
<name>F0LLB1_THEBM</name>
<sequence length="214" mass="23172">MKAPAWLRGAVDLVLTVVFILIAVSGIALYQAPSGRIADAIGWTFLGVTKDTWETVHTYLGFVMIGLVAVHLIIGFNSMVVMLKSAFKKSRVKVAGSLILISLVLVGGYFAFAALTAEEETTSETTSSEGISVTVDNTTIEITGSMLKSLTLEQLAEMYDVDPQKLVEILKADYNIEAQPDQLLEMVEVNNELDREQFKEILAEAIAKAKQGGG</sequence>
<proteinExistence type="predicted"/>
<dbReference type="KEGG" id="tba:TERMP_00785"/>
<dbReference type="InterPro" id="IPR025517">
    <property type="entry name" value="DUF4405"/>
</dbReference>
<dbReference type="AlphaFoldDB" id="F0LLB1"/>
<organism evidence="3 4">
    <name type="scientific">Thermococcus barophilus (strain DSM 11836 / MP)</name>
    <dbReference type="NCBI Taxonomy" id="391623"/>
    <lineage>
        <taxon>Archaea</taxon>
        <taxon>Methanobacteriati</taxon>
        <taxon>Methanobacteriota</taxon>
        <taxon>Thermococci</taxon>
        <taxon>Thermococcales</taxon>
        <taxon>Thermococcaceae</taxon>
        <taxon>Thermococcus</taxon>
    </lineage>
</organism>
<evidence type="ECO:0000313" key="3">
    <source>
        <dbReference type="EMBL" id="ADT83762.1"/>
    </source>
</evidence>
<keyword evidence="1" id="KW-0472">Membrane</keyword>
<feature type="transmembrane region" description="Helical" evidence="1">
    <location>
        <begin position="95"/>
        <end position="115"/>
    </location>
</feature>